<organism evidence="3 4">
    <name type="scientific">Candidatus Cryptobacteroides avistercoris</name>
    <dbReference type="NCBI Taxonomy" id="2840758"/>
    <lineage>
        <taxon>Bacteria</taxon>
        <taxon>Pseudomonadati</taxon>
        <taxon>Bacteroidota</taxon>
        <taxon>Bacteroidia</taxon>
        <taxon>Bacteroidales</taxon>
        <taxon>Candidatus Cryptobacteroides</taxon>
    </lineage>
</organism>
<evidence type="ECO:0000259" key="1">
    <source>
        <dbReference type="Pfam" id="PF13280"/>
    </source>
</evidence>
<proteinExistence type="predicted"/>
<comment type="caution">
    <text evidence="3">The sequence shown here is derived from an EMBL/GenBank/DDBJ whole genome shotgun (WGS) entry which is preliminary data.</text>
</comment>
<protein>
    <submittedName>
        <fullName evidence="3">WYL domain-containing protein</fullName>
    </submittedName>
</protein>
<reference evidence="3" key="2">
    <citation type="journal article" date="2021" name="PeerJ">
        <title>Extensive microbial diversity within the chicken gut microbiome revealed by metagenomics and culture.</title>
        <authorList>
            <person name="Gilroy R."/>
            <person name="Ravi A."/>
            <person name="Getino M."/>
            <person name="Pursley I."/>
            <person name="Horton D.L."/>
            <person name="Alikhan N.F."/>
            <person name="Baker D."/>
            <person name="Gharbi K."/>
            <person name="Hall N."/>
            <person name="Watson M."/>
            <person name="Adriaenssens E.M."/>
            <person name="Foster-Nyarko E."/>
            <person name="Jarju S."/>
            <person name="Secka A."/>
            <person name="Antonio M."/>
            <person name="Oren A."/>
            <person name="Chaudhuri R.R."/>
            <person name="La Ragione R."/>
            <person name="Hildebrand F."/>
            <person name="Pallen M.J."/>
        </authorList>
    </citation>
    <scope>NUCLEOTIDE SEQUENCE</scope>
    <source>
        <strain evidence="3">B3-1481</strain>
    </source>
</reference>
<evidence type="ECO:0000313" key="4">
    <source>
        <dbReference type="Proteomes" id="UP000823769"/>
    </source>
</evidence>
<dbReference type="InterPro" id="IPR057727">
    <property type="entry name" value="WCX_dom"/>
</dbReference>
<sequence>MAKDKFSRYIWLVDTIYRANGITFEEINEKWLRNSMSDGLDLPLKTFHNHRNAIEEIFDINIVCDRRNGYRYYIENADDMKKGGVRTWLLNTFAVNNLINESHHLKRRILFEQIPSGQKHLTTIIEAMRDSRTLEMTYKSFWRQDSYTAEVEPYFVKVFRQRWYMVAKNTEKDALRIYALDRVQEMRETDNGFAFPKDFDPEEYFYNSFGIIHDDNCPPEIVDLKVYGTQREYFRTLPLHHSQKEVETENEYSVFRYYLSPTYDFVQEILSHGCEVEVLSPEHLRNEIRWHAEVIVKRTSGGEPDKAN</sequence>
<dbReference type="Proteomes" id="UP000823769">
    <property type="component" value="Unassembled WGS sequence"/>
</dbReference>
<name>A0A9D9IUY3_9BACT</name>
<dbReference type="PANTHER" id="PTHR34580:SF9">
    <property type="entry name" value="SLL5097 PROTEIN"/>
    <property type="match status" value="1"/>
</dbReference>
<dbReference type="InterPro" id="IPR026881">
    <property type="entry name" value="WYL_dom"/>
</dbReference>
<feature type="domain" description="WYL" evidence="1">
    <location>
        <begin position="120"/>
        <end position="187"/>
    </location>
</feature>
<evidence type="ECO:0000313" key="3">
    <source>
        <dbReference type="EMBL" id="MBO8479512.1"/>
    </source>
</evidence>
<feature type="domain" description="WCX" evidence="2">
    <location>
        <begin position="221"/>
        <end position="290"/>
    </location>
</feature>
<accession>A0A9D9IUY3</accession>
<dbReference type="AlphaFoldDB" id="A0A9D9IUY3"/>
<dbReference type="InterPro" id="IPR051534">
    <property type="entry name" value="CBASS_pafABC_assoc_protein"/>
</dbReference>
<dbReference type="PROSITE" id="PS52050">
    <property type="entry name" value="WYL"/>
    <property type="match status" value="1"/>
</dbReference>
<dbReference type="Pfam" id="PF13280">
    <property type="entry name" value="WYL"/>
    <property type="match status" value="1"/>
</dbReference>
<dbReference type="Pfam" id="PF25583">
    <property type="entry name" value="WCX"/>
    <property type="match status" value="1"/>
</dbReference>
<evidence type="ECO:0000259" key="2">
    <source>
        <dbReference type="Pfam" id="PF25583"/>
    </source>
</evidence>
<dbReference type="PANTHER" id="PTHR34580">
    <property type="match status" value="1"/>
</dbReference>
<dbReference type="EMBL" id="JADILW010000003">
    <property type="protein sequence ID" value="MBO8479512.1"/>
    <property type="molecule type" value="Genomic_DNA"/>
</dbReference>
<reference evidence="3" key="1">
    <citation type="submission" date="2020-10" db="EMBL/GenBank/DDBJ databases">
        <authorList>
            <person name="Gilroy R."/>
        </authorList>
    </citation>
    <scope>NUCLEOTIDE SEQUENCE</scope>
    <source>
        <strain evidence="3">B3-1481</strain>
    </source>
</reference>
<gene>
    <name evidence="3" type="ORF">IAB76_00140</name>
</gene>